<reference evidence="2 3" key="1">
    <citation type="submission" date="2019-03" db="EMBL/GenBank/DDBJ databases">
        <title>Genomic Encyclopedia of Type Strains, Phase IV (KMG-IV): sequencing the most valuable type-strain genomes for metagenomic binning, comparative biology and taxonomic classification.</title>
        <authorList>
            <person name="Goeker M."/>
        </authorList>
    </citation>
    <scope>NUCLEOTIDE SEQUENCE [LARGE SCALE GENOMIC DNA]</scope>
    <source>
        <strain evidence="2 3">DSM 100556</strain>
    </source>
</reference>
<dbReference type="OrthoDB" id="2054315at2"/>
<gene>
    <name evidence="2" type="ORF">EDD76_11861</name>
</gene>
<dbReference type="InterPro" id="IPR024997">
    <property type="entry name" value="DUF3892"/>
</dbReference>
<organism evidence="2 3">
    <name type="scientific">Kineothrix alysoides</name>
    <dbReference type="NCBI Taxonomy" id="1469948"/>
    <lineage>
        <taxon>Bacteria</taxon>
        <taxon>Bacillati</taxon>
        <taxon>Bacillota</taxon>
        <taxon>Clostridia</taxon>
        <taxon>Lachnospirales</taxon>
        <taxon>Lachnospiraceae</taxon>
        <taxon>Kineothrix</taxon>
    </lineage>
</organism>
<accession>A0A4R1QWN6</accession>
<dbReference type="Proteomes" id="UP000295718">
    <property type="component" value="Unassembled WGS sequence"/>
</dbReference>
<comment type="caution">
    <text evidence="2">The sequence shown here is derived from an EMBL/GenBank/DDBJ whole genome shotgun (WGS) entry which is preliminary data.</text>
</comment>
<dbReference type="AlphaFoldDB" id="A0A4R1QWN6"/>
<protein>
    <submittedName>
        <fullName evidence="2">Uncharacterized protein DUF3892</fullName>
    </submittedName>
</protein>
<proteinExistence type="predicted"/>
<sequence>MTDMDKITLGEALAINTLDDIPQAKSDAQKIVGLVKSSGRVTGYQLSDGSTVSKQEGVNLAKNGDIKGVGIAHRKDTEYLKSLPDGEEDNNLNNLPSVSG</sequence>
<dbReference type="EMBL" id="SLUO01000018">
    <property type="protein sequence ID" value="TCL54820.1"/>
    <property type="molecule type" value="Genomic_DNA"/>
</dbReference>
<feature type="compositionally biased region" description="Polar residues" evidence="1">
    <location>
        <begin position="91"/>
        <end position="100"/>
    </location>
</feature>
<keyword evidence="3" id="KW-1185">Reference proteome</keyword>
<evidence type="ECO:0000256" key="1">
    <source>
        <dbReference type="SAM" id="MobiDB-lite"/>
    </source>
</evidence>
<evidence type="ECO:0000313" key="3">
    <source>
        <dbReference type="Proteomes" id="UP000295718"/>
    </source>
</evidence>
<feature type="region of interest" description="Disordered" evidence="1">
    <location>
        <begin position="80"/>
        <end position="100"/>
    </location>
</feature>
<dbReference type="Pfam" id="PF13031">
    <property type="entry name" value="DUF3892"/>
    <property type="match status" value="1"/>
</dbReference>
<evidence type="ECO:0000313" key="2">
    <source>
        <dbReference type="EMBL" id="TCL54820.1"/>
    </source>
</evidence>
<name>A0A4R1QWN6_9FIRM</name>
<dbReference type="RefSeq" id="WP_031392129.1">
    <property type="nucleotide sequence ID" value="NZ_JPNB01000002.1"/>
</dbReference>